<evidence type="ECO:0000313" key="2">
    <source>
        <dbReference type="Proteomes" id="UP000199055"/>
    </source>
</evidence>
<protein>
    <submittedName>
        <fullName evidence="1">Alpha-aminoadipate carrier protein LysW</fullName>
    </submittedName>
</protein>
<dbReference type="Proteomes" id="UP000199055">
    <property type="component" value="Unassembled WGS sequence"/>
</dbReference>
<dbReference type="AlphaFoldDB" id="A0A1H9DZD0"/>
<evidence type="ECO:0000313" key="1">
    <source>
        <dbReference type="EMBL" id="SEQ18850.1"/>
    </source>
</evidence>
<organism evidence="1 2">
    <name type="scientific">Streptomyces radiopugnans</name>
    <dbReference type="NCBI Taxonomy" id="403935"/>
    <lineage>
        <taxon>Bacteria</taxon>
        <taxon>Bacillati</taxon>
        <taxon>Actinomycetota</taxon>
        <taxon>Actinomycetes</taxon>
        <taxon>Kitasatosporales</taxon>
        <taxon>Streptomycetaceae</taxon>
        <taxon>Streptomyces</taxon>
    </lineage>
</organism>
<name>A0A1H9DZD0_9ACTN</name>
<dbReference type="EMBL" id="FOET01000004">
    <property type="protein sequence ID" value="SEQ18850.1"/>
    <property type="molecule type" value="Genomic_DNA"/>
</dbReference>
<reference evidence="1 2" key="1">
    <citation type="submission" date="2016-10" db="EMBL/GenBank/DDBJ databases">
        <authorList>
            <person name="de Groot N.N."/>
        </authorList>
    </citation>
    <scope>NUCLEOTIDE SEQUENCE [LARGE SCALE GENOMIC DNA]</scope>
    <source>
        <strain evidence="1 2">CGMCC 4.3519</strain>
    </source>
</reference>
<proteinExistence type="predicted"/>
<keyword evidence="2" id="KW-1185">Reference proteome</keyword>
<dbReference type="RefSeq" id="WP_093658473.1">
    <property type="nucleotide sequence ID" value="NZ_FOET01000004.1"/>
</dbReference>
<dbReference type="Gene3D" id="2.20.28.160">
    <property type="match status" value="1"/>
</dbReference>
<gene>
    <name evidence="1" type="ORF">SAMN05216481_104368</name>
</gene>
<dbReference type="STRING" id="403935.SAMN05216481_104368"/>
<accession>A0A1H9DZD0</accession>
<sequence length="61" mass="6798">MPTATFTGTCPECETDLTVPPIVQGETLSCPECMLTLRVEEVQEGRLSLQMVEVQLRDWGQ</sequence>